<dbReference type="InterPro" id="IPR010982">
    <property type="entry name" value="Lambda_DNA-bd_dom_sf"/>
</dbReference>
<feature type="compositionally biased region" description="Basic and acidic residues" evidence="1">
    <location>
        <begin position="22"/>
        <end position="31"/>
    </location>
</feature>
<dbReference type="Proteomes" id="UP001595579">
    <property type="component" value="Unassembled WGS sequence"/>
</dbReference>
<keyword evidence="2" id="KW-0812">Transmembrane</keyword>
<keyword evidence="5" id="KW-1185">Reference proteome</keyword>
<dbReference type="PANTHER" id="PTHR34475:SF1">
    <property type="entry name" value="CYTOSKELETON PROTEIN RODZ"/>
    <property type="match status" value="1"/>
</dbReference>
<evidence type="ECO:0000259" key="3">
    <source>
        <dbReference type="SMART" id="SM00530"/>
    </source>
</evidence>
<dbReference type="SMART" id="SM00530">
    <property type="entry name" value="HTH_XRE"/>
    <property type="match status" value="1"/>
</dbReference>
<dbReference type="CDD" id="cd00093">
    <property type="entry name" value="HTH_XRE"/>
    <property type="match status" value="1"/>
</dbReference>
<organism evidence="4 5">
    <name type="scientific">Litchfieldella rifensis</name>
    <dbReference type="NCBI Taxonomy" id="762643"/>
    <lineage>
        <taxon>Bacteria</taxon>
        <taxon>Pseudomonadati</taxon>
        <taxon>Pseudomonadota</taxon>
        <taxon>Gammaproteobacteria</taxon>
        <taxon>Oceanospirillales</taxon>
        <taxon>Halomonadaceae</taxon>
        <taxon>Litchfieldella</taxon>
    </lineage>
</organism>
<feature type="compositionally biased region" description="Acidic residues" evidence="1">
    <location>
        <begin position="193"/>
        <end position="207"/>
    </location>
</feature>
<dbReference type="RefSeq" id="WP_386771895.1">
    <property type="nucleotide sequence ID" value="NZ_JBHRUG010000009.1"/>
</dbReference>
<name>A0ABV7LKA3_9GAMM</name>
<dbReference type="PANTHER" id="PTHR34475">
    <property type="match status" value="1"/>
</dbReference>
<evidence type="ECO:0000313" key="4">
    <source>
        <dbReference type="EMBL" id="MFC3282823.1"/>
    </source>
</evidence>
<feature type="region of interest" description="Disordered" evidence="1">
    <location>
        <begin position="1"/>
        <end position="31"/>
    </location>
</feature>
<comment type="caution">
    <text evidence="4">The sequence shown here is derived from an EMBL/GenBank/DDBJ whole genome shotgun (WGS) entry which is preliminary data.</text>
</comment>
<evidence type="ECO:0000256" key="2">
    <source>
        <dbReference type="SAM" id="Phobius"/>
    </source>
</evidence>
<keyword evidence="2" id="KW-0472">Membrane</keyword>
<accession>A0ABV7LKA3</accession>
<reference evidence="5" key="1">
    <citation type="journal article" date="2019" name="Int. J. Syst. Evol. Microbiol.">
        <title>The Global Catalogue of Microorganisms (GCM) 10K type strain sequencing project: providing services to taxonomists for standard genome sequencing and annotation.</title>
        <authorList>
            <consortium name="The Broad Institute Genomics Platform"/>
            <consortium name="The Broad Institute Genome Sequencing Center for Infectious Disease"/>
            <person name="Wu L."/>
            <person name="Ma J."/>
        </authorList>
    </citation>
    <scope>NUCLEOTIDE SEQUENCE [LARGE SCALE GENOMIC DNA]</scope>
    <source>
        <strain evidence="5">CECT 7698</strain>
    </source>
</reference>
<dbReference type="SUPFAM" id="SSF47413">
    <property type="entry name" value="lambda repressor-like DNA-binding domains"/>
    <property type="match status" value="1"/>
</dbReference>
<dbReference type="InterPro" id="IPR025194">
    <property type="entry name" value="RodZ-like_C"/>
</dbReference>
<evidence type="ECO:0000256" key="1">
    <source>
        <dbReference type="SAM" id="MobiDB-lite"/>
    </source>
</evidence>
<sequence length="351" mass="37419">MSETHYNDPAELAPPSSSPGELLKRERENQGLSREEVASALNLRPAVVDGLESDSYDEIPVAAYRRGYLRAYARLLGIDESPVITAYQSRFGGSENEHKVTPVHVTKPPSRLGTWLFRLVTLLVIAGLVGLTLLWWQSRDGNDLLGLGGSEPVAVDTLDGTTITEDADEPTAEESLPPLPDESDDMGLVADEASPEPSDDTAVDSDSVDAPASVRPEEELAADAPVAPTTTAPAEQEPGVDDREDLAAGTEAVEPSADAVTEEDAAAPPADPRILELTFNEQSWTEIFDANDERIFVGLQEGGTQATAEGDPPFRLTIGNATGVELRYRGESIDLGARAGSNNVARFTLGE</sequence>
<proteinExistence type="predicted"/>
<feature type="transmembrane region" description="Helical" evidence="2">
    <location>
        <begin position="115"/>
        <end position="136"/>
    </location>
</feature>
<keyword evidence="2" id="KW-1133">Transmembrane helix</keyword>
<protein>
    <submittedName>
        <fullName evidence="4">RodZ domain-containing protein</fullName>
    </submittedName>
</protein>
<dbReference type="Gene3D" id="1.10.260.40">
    <property type="entry name" value="lambda repressor-like DNA-binding domains"/>
    <property type="match status" value="1"/>
</dbReference>
<evidence type="ECO:0000313" key="5">
    <source>
        <dbReference type="Proteomes" id="UP001595579"/>
    </source>
</evidence>
<dbReference type="InterPro" id="IPR001387">
    <property type="entry name" value="Cro/C1-type_HTH"/>
</dbReference>
<feature type="region of interest" description="Disordered" evidence="1">
    <location>
        <begin position="161"/>
        <end position="242"/>
    </location>
</feature>
<feature type="compositionally biased region" description="Low complexity" evidence="1">
    <location>
        <begin position="222"/>
        <end position="234"/>
    </location>
</feature>
<gene>
    <name evidence="4" type="ORF">ACFOEV_04275</name>
</gene>
<feature type="region of interest" description="Disordered" evidence="1">
    <location>
        <begin position="251"/>
        <end position="270"/>
    </location>
</feature>
<feature type="domain" description="HTH cro/C1-type" evidence="3">
    <location>
        <begin position="22"/>
        <end position="83"/>
    </location>
</feature>
<dbReference type="Pfam" id="PF13413">
    <property type="entry name" value="HTH_25"/>
    <property type="match status" value="1"/>
</dbReference>
<dbReference type="Pfam" id="PF13464">
    <property type="entry name" value="RodZ_C"/>
    <property type="match status" value="1"/>
</dbReference>
<dbReference type="InterPro" id="IPR050400">
    <property type="entry name" value="Bact_Cytoskel_RodZ"/>
</dbReference>
<dbReference type="EMBL" id="JBHRUG010000009">
    <property type="protein sequence ID" value="MFC3282823.1"/>
    <property type="molecule type" value="Genomic_DNA"/>
</dbReference>